<dbReference type="Proteomes" id="UP000783686">
    <property type="component" value="Unassembled WGS sequence"/>
</dbReference>
<feature type="transmembrane region" description="Helical" evidence="6">
    <location>
        <begin position="154"/>
        <end position="177"/>
    </location>
</feature>
<dbReference type="GO" id="GO:0012505">
    <property type="term" value="C:endomembrane system"/>
    <property type="evidence" value="ECO:0007669"/>
    <property type="project" value="UniProtKB-SubCell"/>
</dbReference>
<evidence type="ECO:0000256" key="2">
    <source>
        <dbReference type="ARBA" id="ARBA00006565"/>
    </source>
</evidence>
<feature type="transmembrane region" description="Helical" evidence="6">
    <location>
        <begin position="124"/>
        <end position="147"/>
    </location>
</feature>
<feature type="transmembrane region" description="Helical" evidence="6">
    <location>
        <begin position="92"/>
        <end position="118"/>
    </location>
</feature>
<dbReference type="OrthoDB" id="191706at2759"/>
<comment type="similarity">
    <text evidence="2">Belongs to the DRAM/TMEM150 family.</text>
</comment>
<dbReference type="PANTHER" id="PTHR21324:SF2">
    <property type="entry name" value="EG:22E5.9 PROTEIN"/>
    <property type="match status" value="1"/>
</dbReference>
<keyword evidence="9" id="KW-1185">Reference proteome</keyword>
<feature type="domain" description="CWH43-like N-terminal" evidence="7">
    <location>
        <begin position="7"/>
        <end position="241"/>
    </location>
</feature>
<dbReference type="Pfam" id="PF10277">
    <property type="entry name" value="Frag1"/>
    <property type="match status" value="1"/>
</dbReference>
<gene>
    <name evidence="8" type="ORF">BOKJ2_LOCUS5326</name>
</gene>
<name>A0A811KDM1_9BILA</name>
<sequence length="264" mass="29621">MKIKPQIFPIATSLCCATSFVSGYVINVILDKSEAWISKISDGGGVMPASGVFAIFLNLGVFNWLLTGFFVHISLSQHIKKHSNHNSKLHYVLYYMVFLCITSAIGLLLVAAFPITLLRKVHGLAATVAFLNGCLYLWVNVLFLMFYRPRLIAFWISVGQLVGVVFTSFCVFTHVLLGNSKLFVSEVNGTRPDKPQYKIDQLVRLRPGDPYYMNNMIGSITEWLLALGFCLITASFALQLPTYELALILRVKKAYICKVHIEKE</sequence>
<dbReference type="InterPro" id="IPR019402">
    <property type="entry name" value="CWH43_N"/>
</dbReference>
<evidence type="ECO:0000256" key="4">
    <source>
        <dbReference type="ARBA" id="ARBA00022989"/>
    </source>
</evidence>
<evidence type="ECO:0000256" key="5">
    <source>
        <dbReference type="ARBA" id="ARBA00023136"/>
    </source>
</evidence>
<evidence type="ECO:0000256" key="3">
    <source>
        <dbReference type="ARBA" id="ARBA00022692"/>
    </source>
</evidence>
<evidence type="ECO:0000313" key="8">
    <source>
        <dbReference type="EMBL" id="CAD5213905.1"/>
    </source>
</evidence>
<dbReference type="AlphaFoldDB" id="A0A811KDM1"/>
<keyword evidence="5 6" id="KW-0472">Membrane</keyword>
<evidence type="ECO:0000313" key="9">
    <source>
        <dbReference type="Proteomes" id="UP000614601"/>
    </source>
</evidence>
<evidence type="ECO:0000256" key="6">
    <source>
        <dbReference type="SAM" id="Phobius"/>
    </source>
</evidence>
<dbReference type="EMBL" id="CAJFDH010000003">
    <property type="protein sequence ID" value="CAD5213905.1"/>
    <property type="molecule type" value="Genomic_DNA"/>
</dbReference>
<proteinExistence type="inferred from homology"/>
<comment type="caution">
    <text evidence="8">The sequence shown here is derived from an EMBL/GenBank/DDBJ whole genome shotgun (WGS) entry which is preliminary data.</text>
</comment>
<evidence type="ECO:0000259" key="7">
    <source>
        <dbReference type="Pfam" id="PF10277"/>
    </source>
</evidence>
<evidence type="ECO:0000256" key="1">
    <source>
        <dbReference type="ARBA" id="ARBA00004127"/>
    </source>
</evidence>
<comment type="subcellular location">
    <subcellularLocation>
        <location evidence="1">Endomembrane system</location>
        <topology evidence="1">Multi-pass membrane protein</topology>
    </subcellularLocation>
</comment>
<organism evidence="8 9">
    <name type="scientific">Bursaphelenchus okinawaensis</name>
    <dbReference type="NCBI Taxonomy" id="465554"/>
    <lineage>
        <taxon>Eukaryota</taxon>
        <taxon>Metazoa</taxon>
        <taxon>Ecdysozoa</taxon>
        <taxon>Nematoda</taxon>
        <taxon>Chromadorea</taxon>
        <taxon>Rhabditida</taxon>
        <taxon>Tylenchina</taxon>
        <taxon>Tylenchomorpha</taxon>
        <taxon>Aphelenchoidea</taxon>
        <taxon>Aphelenchoididae</taxon>
        <taxon>Bursaphelenchus</taxon>
    </lineage>
</organism>
<keyword evidence="3 6" id="KW-0812">Transmembrane</keyword>
<dbReference type="Proteomes" id="UP000614601">
    <property type="component" value="Unassembled WGS sequence"/>
</dbReference>
<dbReference type="EMBL" id="CAJFCW020000003">
    <property type="protein sequence ID" value="CAG9101751.1"/>
    <property type="molecule type" value="Genomic_DNA"/>
</dbReference>
<protein>
    <recommendedName>
        <fullName evidence="7">CWH43-like N-terminal domain-containing protein</fullName>
    </recommendedName>
</protein>
<dbReference type="PANTHER" id="PTHR21324">
    <property type="entry name" value="FASTING-INDUCIBLE INTEGRAL MEMBRANE PROTEIN TM6P1-RELATED"/>
    <property type="match status" value="1"/>
</dbReference>
<keyword evidence="4 6" id="KW-1133">Transmembrane helix</keyword>
<accession>A0A811KDM1</accession>
<feature type="transmembrane region" description="Helical" evidence="6">
    <location>
        <begin position="7"/>
        <end position="30"/>
    </location>
</feature>
<feature type="transmembrane region" description="Helical" evidence="6">
    <location>
        <begin position="223"/>
        <end position="243"/>
    </location>
</feature>
<dbReference type="InterPro" id="IPR050911">
    <property type="entry name" value="DRAM/TMEM150_Autophagy_Mod"/>
</dbReference>
<feature type="transmembrane region" description="Helical" evidence="6">
    <location>
        <begin position="50"/>
        <end position="71"/>
    </location>
</feature>
<reference evidence="8" key="1">
    <citation type="submission" date="2020-09" db="EMBL/GenBank/DDBJ databases">
        <authorList>
            <person name="Kikuchi T."/>
        </authorList>
    </citation>
    <scope>NUCLEOTIDE SEQUENCE</scope>
    <source>
        <strain evidence="8">SH1</strain>
    </source>
</reference>